<accession>A0A1Y2HZ76</accession>
<dbReference type="SUPFAM" id="SSF50370">
    <property type="entry name" value="Ricin B-like lectins"/>
    <property type="match status" value="1"/>
</dbReference>
<dbReference type="InterPro" id="IPR000772">
    <property type="entry name" value="Ricin_B_lectin"/>
</dbReference>
<dbReference type="PROSITE" id="PS50231">
    <property type="entry name" value="RICIN_B_LECTIN"/>
    <property type="match status" value="1"/>
</dbReference>
<dbReference type="Pfam" id="PF00652">
    <property type="entry name" value="Ricin_B_lectin"/>
    <property type="match status" value="1"/>
</dbReference>
<feature type="signal peptide" evidence="1">
    <location>
        <begin position="1"/>
        <end position="18"/>
    </location>
</feature>
<dbReference type="Proteomes" id="UP000193411">
    <property type="component" value="Unassembled WGS sequence"/>
</dbReference>
<feature type="chain" id="PRO_5012214953" description="Ricin B lectin domain-containing protein" evidence="1">
    <location>
        <begin position="19"/>
        <end position="166"/>
    </location>
</feature>
<evidence type="ECO:0000313" key="4">
    <source>
        <dbReference type="Proteomes" id="UP000193411"/>
    </source>
</evidence>
<organism evidence="3 4">
    <name type="scientific">Catenaria anguillulae PL171</name>
    <dbReference type="NCBI Taxonomy" id="765915"/>
    <lineage>
        <taxon>Eukaryota</taxon>
        <taxon>Fungi</taxon>
        <taxon>Fungi incertae sedis</taxon>
        <taxon>Blastocladiomycota</taxon>
        <taxon>Blastocladiomycetes</taxon>
        <taxon>Blastocladiales</taxon>
        <taxon>Catenariaceae</taxon>
        <taxon>Catenaria</taxon>
    </lineage>
</organism>
<name>A0A1Y2HZ76_9FUNG</name>
<dbReference type="EMBL" id="MCFL01000004">
    <property type="protein sequence ID" value="ORZ39799.1"/>
    <property type="molecule type" value="Genomic_DNA"/>
</dbReference>
<evidence type="ECO:0000313" key="3">
    <source>
        <dbReference type="EMBL" id="ORZ39799.1"/>
    </source>
</evidence>
<dbReference type="Gene3D" id="2.80.10.50">
    <property type="match status" value="1"/>
</dbReference>
<evidence type="ECO:0000256" key="1">
    <source>
        <dbReference type="SAM" id="SignalP"/>
    </source>
</evidence>
<keyword evidence="4" id="KW-1185">Reference proteome</keyword>
<feature type="domain" description="Ricin B lectin" evidence="2">
    <location>
        <begin position="79"/>
        <end position="157"/>
    </location>
</feature>
<sequence length="166" mass="18345">MPLNLVFVLAALANLATAIPLNETSLIPNTTNSTCGAQFDGPSHDCAKRHHDSAAYSTSRRLGSFGPQRTQTQLYEPYYSYCLDVAEAKFFNGAAVRCNYSKAQQWGYNPQFGHIYPIARPDLCLDPVGGIRGSFDGQGMQLWKCVKGEQGHNWDLADWISPVCRP</sequence>
<proteinExistence type="predicted"/>
<evidence type="ECO:0000259" key="2">
    <source>
        <dbReference type="Pfam" id="PF00652"/>
    </source>
</evidence>
<dbReference type="AlphaFoldDB" id="A0A1Y2HZ76"/>
<reference evidence="3 4" key="1">
    <citation type="submission" date="2016-07" db="EMBL/GenBank/DDBJ databases">
        <title>Pervasive Adenine N6-methylation of Active Genes in Fungi.</title>
        <authorList>
            <consortium name="DOE Joint Genome Institute"/>
            <person name="Mondo S.J."/>
            <person name="Dannebaum R.O."/>
            <person name="Kuo R.C."/>
            <person name="Labutti K."/>
            <person name="Haridas S."/>
            <person name="Kuo A."/>
            <person name="Salamov A."/>
            <person name="Ahrendt S.R."/>
            <person name="Lipzen A."/>
            <person name="Sullivan W."/>
            <person name="Andreopoulos W.B."/>
            <person name="Clum A."/>
            <person name="Lindquist E."/>
            <person name="Daum C."/>
            <person name="Ramamoorthy G.K."/>
            <person name="Gryganskyi A."/>
            <person name="Culley D."/>
            <person name="Magnuson J.K."/>
            <person name="James T.Y."/>
            <person name="O'Malley M.A."/>
            <person name="Stajich J.E."/>
            <person name="Spatafora J.W."/>
            <person name="Visel A."/>
            <person name="Grigoriev I.V."/>
        </authorList>
    </citation>
    <scope>NUCLEOTIDE SEQUENCE [LARGE SCALE GENOMIC DNA]</scope>
    <source>
        <strain evidence="3 4">PL171</strain>
    </source>
</reference>
<comment type="caution">
    <text evidence="3">The sequence shown here is derived from an EMBL/GenBank/DDBJ whole genome shotgun (WGS) entry which is preliminary data.</text>
</comment>
<gene>
    <name evidence="3" type="ORF">BCR44DRAFT_1482429</name>
</gene>
<dbReference type="InterPro" id="IPR035992">
    <property type="entry name" value="Ricin_B-like_lectins"/>
</dbReference>
<keyword evidence="1" id="KW-0732">Signal</keyword>
<protein>
    <recommendedName>
        <fullName evidence="2">Ricin B lectin domain-containing protein</fullName>
    </recommendedName>
</protein>